<feature type="signal peptide" evidence="1">
    <location>
        <begin position="1"/>
        <end position="22"/>
    </location>
</feature>
<feature type="chain" id="PRO_5003878304" description="Lipoprotein" evidence="1">
    <location>
        <begin position="23"/>
        <end position="140"/>
    </location>
</feature>
<gene>
    <name evidence="2" type="ordered locus">M5M_00900</name>
</gene>
<dbReference type="Proteomes" id="UP000000466">
    <property type="component" value="Chromosome"/>
</dbReference>
<protein>
    <recommendedName>
        <fullName evidence="4">Lipoprotein</fullName>
    </recommendedName>
</protein>
<dbReference type="RefSeq" id="WP_015045586.1">
    <property type="nucleotide sequence ID" value="NC_018868.3"/>
</dbReference>
<dbReference type="HOGENOM" id="CLU_1833865_0_0_6"/>
<reference evidence="2 3" key="1">
    <citation type="journal article" date="2013" name="Genome Announc.">
        <title>Complete genome sequence of Simiduia agarivorans SA1(T), a marine bacterium able to degrade a variety of polysaccharides.</title>
        <authorList>
            <person name="Lin S.Y."/>
            <person name="Shieh W.Y."/>
            <person name="Chen J.S."/>
            <person name="Tang S.L."/>
        </authorList>
    </citation>
    <scope>NUCLEOTIDE SEQUENCE [LARGE SCALE GENOMIC DNA]</scope>
    <source>
        <strain evidence="3">DSM 21679 / JCM 13881 / BCRC 17597 / SA1</strain>
    </source>
</reference>
<dbReference type="Gene3D" id="2.40.50.120">
    <property type="match status" value="1"/>
</dbReference>
<name>K4KHH9_SIMAS</name>
<dbReference type="PROSITE" id="PS51257">
    <property type="entry name" value="PROKAR_LIPOPROTEIN"/>
    <property type="match status" value="1"/>
</dbReference>
<keyword evidence="3" id="KW-1185">Reference proteome</keyword>
<dbReference type="KEGG" id="saga:M5M_00900"/>
<organism evidence="2 3">
    <name type="scientific">Simiduia agarivorans (strain DSM 21679 / JCM 13881 / BCRC 17597 / SA1)</name>
    <dbReference type="NCBI Taxonomy" id="1117647"/>
    <lineage>
        <taxon>Bacteria</taxon>
        <taxon>Pseudomonadati</taxon>
        <taxon>Pseudomonadota</taxon>
        <taxon>Gammaproteobacteria</taxon>
        <taxon>Cellvibrionales</taxon>
        <taxon>Cellvibrionaceae</taxon>
        <taxon>Simiduia</taxon>
    </lineage>
</organism>
<accession>K4KHH9</accession>
<proteinExistence type="predicted"/>
<dbReference type="InterPro" id="IPR008993">
    <property type="entry name" value="TIMP-like_OB-fold"/>
</dbReference>
<sequence>MKYQLSAFYLLLPVLFSPNTWACSCAEPSSNPFAEATHIYIGILEHAAVRAYEHKDSPYQAKLVVQQVIKGQQLPGLNLTTPANSSYCGVSLHTEQAYIVFVNADQNPQELIDISACDPSGPLTEKHKQYIKTLQTTPWQ</sequence>
<dbReference type="EMBL" id="CP003746">
    <property type="protein sequence ID" value="AFU97413.1"/>
    <property type="molecule type" value="Genomic_DNA"/>
</dbReference>
<dbReference type="STRING" id="1117647.M5M_00900"/>
<dbReference type="AlphaFoldDB" id="K4KHH9"/>
<evidence type="ECO:0008006" key="4">
    <source>
        <dbReference type="Google" id="ProtNLM"/>
    </source>
</evidence>
<evidence type="ECO:0000313" key="3">
    <source>
        <dbReference type="Proteomes" id="UP000000466"/>
    </source>
</evidence>
<evidence type="ECO:0000256" key="1">
    <source>
        <dbReference type="SAM" id="SignalP"/>
    </source>
</evidence>
<dbReference type="SUPFAM" id="SSF50242">
    <property type="entry name" value="TIMP-like"/>
    <property type="match status" value="1"/>
</dbReference>
<keyword evidence="1" id="KW-0732">Signal</keyword>
<evidence type="ECO:0000313" key="2">
    <source>
        <dbReference type="EMBL" id="AFU97413.1"/>
    </source>
</evidence>